<geneLocation type="plasmid" evidence="12 13">
    <name>pFA1</name>
</geneLocation>
<keyword evidence="8" id="KW-1133">Transmembrane helix</keyword>
<evidence type="ECO:0000256" key="6">
    <source>
        <dbReference type="ARBA" id="ARBA00022692"/>
    </source>
</evidence>
<dbReference type="GO" id="GO:0015891">
    <property type="term" value="P:siderophore transport"/>
    <property type="evidence" value="ECO:0007669"/>
    <property type="project" value="InterPro"/>
</dbReference>
<proteinExistence type="inferred from homology"/>
<evidence type="ECO:0000256" key="10">
    <source>
        <dbReference type="SAM" id="SignalP"/>
    </source>
</evidence>
<dbReference type="NCBIfam" id="TIGR01352">
    <property type="entry name" value="tonB_Cterm"/>
    <property type="match status" value="1"/>
</dbReference>
<evidence type="ECO:0000256" key="4">
    <source>
        <dbReference type="ARBA" id="ARBA00022475"/>
    </source>
</evidence>
<keyword evidence="6" id="KW-0812">Transmembrane</keyword>
<keyword evidence="5" id="KW-0997">Cell inner membrane</keyword>
<dbReference type="GO" id="GO:0030288">
    <property type="term" value="C:outer membrane-bounded periplasmic space"/>
    <property type="evidence" value="ECO:0007669"/>
    <property type="project" value="InterPro"/>
</dbReference>
<evidence type="ECO:0000256" key="1">
    <source>
        <dbReference type="ARBA" id="ARBA00004383"/>
    </source>
</evidence>
<dbReference type="SUPFAM" id="SSF74653">
    <property type="entry name" value="TolA/TonB C-terminal domain"/>
    <property type="match status" value="1"/>
</dbReference>
<dbReference type="PANTHER" id="PTHR33446">
    <property type="entry name" value="PROTEIN TONB-RELATED"/>
    <property type="match status" value="1"/>
</dbReference>
<evidence type="ECO:0000256" key="8">
    <source>
        <dbReference type="ARBA" id="ARBA00022989"/>
    </source>
</evidence>
<reference evidence="12 13" key="1">
    <citation type="submission" date="2021-12" db="EMBL/GenBank/DDBJ databases">
        <title>Genome sequencing of bacteria with rrn-lacking chromosome and rrn-plasmid.</title>
        <authorList>
            <person name="Anda M."/>
            <person name="Iwasaki W."/>
        </authorList>
    </citation>
    <scope>NUCLEOTIDE SEQUENCE [LARGE SCALE GENOMIC DNA]</scope>
    <source>
        <strain evidence="12 13">DSM 100852</strain>
        <plasmid evidence="12 13">pFA1</plasmid>
    </source>
</reference>
<accession>A0AAU9CQB3</accession>
<keyword evidence="10" id="KW-0732">Signal</keyword>
<evidence type="ECO:0000313" key="13">
    <source>
        <dbReference type="Proteomes" id="UP001348817"/>
    </source>
</evidence>
<dbReference type="KEGG" id="fax:FUAX_40020"/>
<dbReference type="Proteomes" id="UP001348817">
    <property type="component" value="Plasmid pFA1"/>
</dbReference>
<keyword evidence="13" id="KW-1185">Reference proteome</keyword>
<organism evidence="12 13">
    <name type="scientific">Fulvitalea axinellae</name>
    <dbReference type="NCBI Taxonomy" id="1182444"/>
    <lineage>
        <taxon>Bacteria</taxon>
        <taxon>Pseudomonadati</taxon>
        <taxon>Bacteroidota</taxon>
        <taxon>Cytophagia</taxon>
        <taxon>Cytophagales</taxon>
        <taxon>Persicobacteraceae</taxon>
        <taxon>Fulvitalea</taxon>
    </lineage>
</organism>
<keyword evidence="3" id="KW-0813">Transport</keyword>
<evidence type="ECO:0000256" key="2">
    <source>
        <dbReference type="ARBA" id="ARBA00006555"/>
    </source>
</evidence>
<dbReference type="InterPro" id="IPR006260">
    <property type="entry name" value="TonB/TolA_C"/>
</dbReference>
<evidence type="ECO:0000313" key="12">
    <source>
        <dbReference type="EMBL" id="BDD11570.1"/>
    </source>
</evidence>
<dbReference type="Gene3D" id="3.30.1150.10">
    <property type="match status" value="1"/>
</dbReference>
<dbReference type="InterPro" id="IPR051045">
    <property type="entry name" value="TonB-dependent_transducer"/>
</dbReference>
<feature type="chain" id="PRO_5043930631" description="TonB C-terminal domain-containing protein" evidence="10">
    <location>
        <begin position="19"/>
        <end position="161"/>
    </location>
</feature>
<feature type="signal peptide" evidence="10">
    <location>
        <begin position="1"/>
        <end position="18"/>
    </location>
</feature>
<evidence type="ECO:0000259" key="11">
    <source>
        <dbReference type="PROSITE" id="PS52015"/>
    </source>
</evidence>
<dbReference type="GO" id="GO:0098797">
    <property type="term" value="C:plasma membrane protein complex"/>
    <property type="evidence" value="ECO:0007669"/>
    <property type="project" value="TreeGrafter"/>
</dbReference>
<evidence type="ECO:0000256" key="9">
    <source>
        <dbReference type="ARBA" id="ARBA00023136"/>
    </source>
</evidence>
<protein>
    <recommendedName>
        <fullName evidence="11">TonB C-terminal domain-containing protein</fullName>
    </recommendedName>
</protein>
<evidence type="ECO:0000256" key="5">
    <source>
        <dbReference type="ARBA" id="ARBA00022519"/>
    </source>
</evidence>
<dbReference type="GO" id="GO:0031992">
    <property type="term" value="F:energy transducer activity"/>
    <property type="evidence" value="ECO:0007669"/>
    <property type="project" value="InterPro"/>
</dbReference>
<dbReference type="Pfam" id="PF03544">
    <property type="entry name" value="TonB_C"/>
    <property type="match status" value="1"/>
</dbReference>
<dbReference type="EMBL" id="AP025315">
    <property type="protein sequence ID" value="BDD11570.1"/>
    <property type="molecule type" value="Genomic_DNA"/>
</dbReference>
<comment type="similarity">
    <text evidence="2">Belongs to the TonB family.</text>
</comment>
<name>A0AAU9CQB3_9BACT</name>
<dbReference type="PROSITE" id="PS52015">
    <property type="entry name" value="TONB_CTD"/>
    <property type="match status" value="1"/>
</dbReference>
<dbReference type="InterPro" id="IPR037682">
    <property type="entry name" value="TonB_C"/>
</dbReference>
<keyword evidence="12" id="KW-0614">Plasmid</keyword>
<evidence type="ECO:0000256" key="3">
    <source>
        <dbReference type="ARBA" id="ARBA00022448"/>
    </source>
</evidence>
<sequence>MKSLRFLLPILLFVPFFACTEENEQMSVDAKADPAVDVEINQKETPEEKFIAQPDSVFSMVQHQPVFEDGGLKGFYKVLSEKLEYPDDGRRNGIEGRVYISFVVEKDGSISDLQVVKSIGEEFTKATIVAVKEVGGGWIPGTINGKKVRTRMVVPVVFKLS</sequence>
<comment type="subcellular location">
    <subcellularLocation>
        <location evidence="1">Cell inner membrane</location>
        <topology evidence="1">Single-pass membrane protein</topology>
        <orientation evidence="1">Periplasmic side</orientation>
    </subcellularLocation>
</comment>
<dbReference type="AlphaFoldDB" id="A0AAU9CQB3"/>
<dbReference type="PANTHER" id="PTHR33446:SF2">
    <property type="entry name" value="PROTEIN TONB"/>
    <property type="match status" value="1"/>
</dbReference>
<feature type="domain" description="TonB C-terminal" evidence="11">
    <location>
        <begin position="70"/>
        <end position="161"/>
    </location>
</feature>
<dbReference type="GO" id="GO:0055085">
    <property type="term" value="P:transmembrane transport"/>
    <property type="evidence" value="ECO:0007669"/>
    <property type="project" value="InterPro"/>
</dbReference>
<keyword evidence="7" id="KW-0653">Protein transport</keyword>
<keyword evidence="9" id="KW-0472">Membrane</keyword>
<dbReference type="InterPro" id="IPR003538">
    <property type="entry name" value="TonB"/>
</dbReference>
<dbReference type="GO" id="GO:0015031">
    <property type="term" value="P:protein transport"/>
    <property type="evidence" value="ECO:0007669"/>
    <property type="project" value="UniProtKB-KW"/>
</dbReference>
<gene>
    <name evidence="12" type="ORF">FUAX_40020</name>
</gene>
<dbReference type="RefSeq" id="WP_338395057.1">
    <property type="nucleotide sequence ID" value="NZ_AP025315.1"/>
</dbReference>
<dbReference type="PRINTS" id="PR01374">
    <property type="entry name" value="TONBPROTEIN"/>
</dbReference>
<evidence type="ECO:0000256" key="7">
    <source>
        <dbReference type="ARBA" id="ARBA00022927"/>
    </source>
</evidence>
<keyword evidence="4" id="KW-1003">Cell membrane</keyword>